<sequence length="166" mass="19027">MTGKKIMEPSRTDEVEEIILPGTILRLFYCKKRDLWLPRFSRGINKDLFFVGLTPTQQMVNFTIKGISEDLKTADLDYDHTDMIWAAENTREFVKRNYKDKSVKWWQLYQGVLTTAAYILIMTFSLVIIIYFMRGIVEDMGGLLGRIGGILEESCARTVTSGVTPA</sequence>
<keyword evidence="1" id="KW-0472">Membrane</keyword>
<accession>A0A0F9HB71</accession>
<feature type="transmembrane region" description="Helical" evidence="1">
    <location>
        <begin position="108"/>
        <end position="133"/>
    </location>
</feature>
<evidence type="ECO:0000313" key="2">
    <source>
        <dbReference type="EMBL" id="KKM00317.1"/>
    </source>
</evidence>
<evidence type="ECO:0000256" key="1">
    <source>
        <dbReference type="SAM" id="Phobius"/>
    </source>
</evidence>
<gene>
    <name evidence="2" type="ORF">LCGC14_1805590</name>
</gene>
<organism evidence="2">
    <name type="scientific">marine sediment metagenome</name>
    <dbReference type="NCBI Taxonomy" id="412755"/>
    <lineage>
        <taxon>unclassified sequences</taxon>
        <taxon>metagenomes</taxon>
        <taxon>ecological metagenomes</taxon>
    </lineage>
</organism>
<name>A0A0F9HB71_9ZZZZ</name>
<keyword evidence="1" id="KW-1133">Transmembrane helix</keyword>
<dbReference type="EMBL" id="LAZR01017460">
    <property type="protein sequence ID" value="KKM00317.1"/>
    <property type="molecule type" value="Genomic_DNA"/>
</dbReference>
<proteinExistence type="predicted"/>
<comment type="caution">
    <text evidence="2">The sequence shown here is derived from an EMBL/GenBank/DDBJ whole genome shotgun (WGS) entry which is preliminary data.</text>
</comment>
<dbReference type="AlphaFoldDB" id="A0A0F9HB71"/>
<reference evidence="2" key="1">
    <citation type="journal article" date="2015" name="Nature">
        <title>Complex archaea that bridge the gap between prokaryotes and eukaryotes.</title>
        <authorList>
            <person name="Spang A."/>
            <person name="Saw J.H."/>
            <person name="Jorgensen S.L."/>
            <person name="Zaremba-Niedzwiedzka K."/>
            <person name="Martijn J."/>
            <person name="Lind A.E."/>
            <person name="van Eijk R."/>
            <person name="Schleper C."/>
            <person name="Guy L."/>
            <person name="Ettema T.J."/>
        </authorList>
    </citation>
    <scope>NUCLEOTIDE SEQUENCE</scope>
</reference>
<protein>
    <submittedName>
        <fullName evidence="2">Uncharacterized protein</fullName>
    </submittedName>
</protein>
<keyword evidence="1" id="KW-0812">Transmembrane</keyword>